<keyword evidence="2" id="KW-1185">Reference proteome</keyword>
<name>A0A091D1J2_FUKDA</name>
<organism evidence="1 2">
    <name type="scientific">Fukomys damarensis</name>
    <name type="common">Damaraland mole rat</name>
    <name type="synonym">Cryptomys damarensis</name>
    <dbReference type="NCBI Taxonomy" id="885580"/>
    <lineage>
        <taxon>Eukaryota</taxon>
        <taxon>Metazoa</taxon>
        <taxon>Chordata</taxon>
        <taxon>Craniata</taxon>
        <taxon>Vertebrata</taxon>
        <taxon>Euteleostomi</taxon>
        <taxon>Mammalia</taxon>
        <taxon>Eutheria</taxon>
        <taxon>Euarchontoglires</taxon>
        <taxon>Glires</taxon>
        <taxon>Rodentia</taxon>
        <taxon>Hystricomorpha</taxon>
        <taxon>Bathyergidae</taxon>
        <taxon>Fukomys</taxon>
    </lineage>
</organism>
<evidence type="ECO:0000313" key="1">
    <source>
        <dbReference type="EMBL" id="KFO24847.1"/>
    </source>
</evidence>
<dbReference type="Proteomes" id="UP000028990">
    <property type="component" value="Unassembled WGS sequence"/>
</dbReference>
<dbReference type="AlphaFoldDB" id="A0A091D1J2"/>
<protein>
    <submittedName>
        <fullName evidence="1">Uncharacterized protein</fullName>
    </submittedName>
</protein>
<gene>
    <name evidence="1" type="ORF">H920_13757</name>
</gene>
<dbReference type="EMBL" id="KN123488">
    <property type="protein sequence ID" value="KFO24847.1"/>
    <property type="molecule type" value="Genomic_DNA"/>
</dbReference>
<evidence type="ECO:0000313" key="2">
    <source>
        <dbReference type="Proteomes" id="UP000028990"/>
    </source>
</evidence>
<sequence length="139" mass="15100">MLVLCMDDDEVGGKGDLSSKAVKKPGIAEHRSWGYPTATPRSSDESKLHLGSTDVEVAPLLTPNYWFTTCISISIGSGLKISQAPGASLGVRVQHHGSLFGCLRLSEVRPWVLPLEPSLGYRTQHHAGPFDCSRSVEWK</sequence>
<accession>A0A091D1J2</accession>
<reference evidence="1 2" key="1">
    <citation type="submission" date="2013-11" db="EMBL/GenBank/DDBJ databases">
        <title>The Damaraland mole rat (Fukomys damarensis) genome and evolution of African mole rats.</title>
        <authorList>
            <person name="Gladyshev V.N."/>
            <person name="Fang X."/>
        </authorList>
    </citation>
    <scope>NUCLEOTIDE SEQUENCE [LARGE SCALE GENOMIC DNA]</scope>
    <source>
        <tissue evidence="1">Liver</tissue>
    </source>
</reference>
<proteinExistence type="predicted"/>